<reference evidence="9 10" key="1">
    <citation type="journal article" date="2016" name="Nat. Commun.">
        <title>Thousands of microbial genomes shed light on interconnected biogeochemical processes in an aquifer system.</title>
        <authorList>
            <person name="Anantharaman K."/>
            <person name="Brown C.T."/>
            <person name="Hug L.A."/>
            <person name="Sharon I."/>
            <person name="Castelle C.J."/>
            <person name="Probst A.J."/>
            <person name="Thomas B.C."/>
            <person name="Singh A."/>
            <person name="Wilkins M.J."/>
            <person name="Karaoz U."/>
            <person name="Brodie E.L."/>
            <person name="Williams K.H."/>
            <person name="Hubbard S.S."/>
            <person name="Banfield J.F."/>
        </authorList>
    </citation>
    <scope>NUCLEOTIDE SEQUENCE [LARGE SCALE GENOMIC DNA]</scope>
</reference>
<dbReference type="PRINTS" id="PR00477">
    <property type="entry name" value="PHGLYCKINASE"/>
</dbReference>
<evidence type="ECO:0000313" key="9">
    <source>
        <dbReference type="EMBL" id="OGM33093.1"/>
    </source>
</evidence>
<evidence type="ECO:0000256" key="7">
    <source>
        <dbReference type="PIRSR" id="PIRSR000724-2"/>
    </source>
</evidence>
<organism evidence="9 10">
    <name type="scientific">Candidatus Woesebacteria bacterium RIFCSPHIGHO2_01_FULL_44_21</name>
    <dbReference type="NCBI Taxonomy" id="1802503"/>
    <lineage>
        <taxon>Bacteria</taxon>
        <taxon>Candidatus Woeseibacteriota</taxon>
    </lineage>
</organism>
<comment type="similarity">
    <text evidence="8">Belongs to the phosphoglycerate kinase family.</text>
</comment>
<feature type="binding site" evidence="7">
    <location>
        <position position="269"/>
    </location>
    <ligand>
        <name>ATP</name>
        <dbReference type="ChEBI" id="CHEBI:30616"/>
    </ligand>
</feature>
<evidence type="ECO:0000256" key="8">
    <source>
        <dbReference type="RuleBase" id="RU000532"/>
    </source>
</evidence>
<dbReference type="EMBL" id="MGGP01000008">
    <property type="protein sequence ID" value="OGM33093.1"/>
    <property type="molecule type" value="Genomic_DNA"/>
</dbReference>
<proteinExistence type="inferred from homology"/>
<feature type="binding site" evidence="7">
    <location>
        <position position="193"/>
    </location>
    <ligand>
        <name>ATP</name>
        <dbReference type="ChEBI" id="CHEBI:30616"/>
    </ligand>
</feature>
<dbReference type="EC" id="2.7.2.3" evidence="2 8"/>
<dbReference type="SUPFAM" id="SSF53748">
    <property type="entry name" value="Phosphoglycerate kinase"/>
    <property type="match status" value="1"/>
</dbReference>
<keyword evidence="4" id="KW-0547">Nucleotide-binding</keyword>
<keyword evidence="3 8" id="KW-0808">Transferase</keyword>
<dbReference type="Proteomes" id="UP000178870">
    <property type="component" value="Unassembled WGS sequence"/>
</dbReference>
<dbReference type="Gene3D" id="3.40.50.1260">
    <property type="entry name" value="Phosphoglycerate kinase, N-terminal domain"/>
    <property type="match status" value="3"/>
</dbReference>
<evidence type="ECO:0000256" key="5">
    <source>
        <dbReference type="ARBA" id="ARBA00022777"/>
    </source>
</evidence>
<gene>
    <name evidence="9" type="ORF">A2803_02030</name>
</gene>
<evidence type="ECO:0000313" key="10">
    <source>
        <dbReference type="Proteomes" id="UP000178870"/>
    </source>
</evidence>
<accession>A0A1F7Z0I4</accession>
<dbReference type="PIRSF" id="PIRSF000724">
    <property type="entry name" value="Pgk"/>
    <property type="match status" value="1"/>
</dbReference>
<protein>
    <recommendedName>
        <fullName evidence="2 8">Phosphoglycerate kinase</fullName>
        <ecNumber evidence="2 8">2.7.2.3</ecNumber>
    </recommendedName>
</protein>
<dbReference type="GO" id="GO:0006096">
    <property type="term" value="P:glycolytic process"/>
    <property type="evidence" value="ECO:0007669"/>
    <property type="project" value="InterPro"/>
</dbReference>
<dbReference type="Pfam" id="PF00162">
    <property type="entry name" value="PGK"/>
    <property type="match status" value="2"/>
</dbReference>
<keyword evidence="5 8" id="KW-0418">Kinase</keyword>
<keyword evidence="6 7" id="KW-0067">ATP-binding</keyword>
<dbReference type="InterPro" id="IPR015824">
    <property type="entry name" value="Phosphoglycerate_kinase_N"/>
</dbReference>
<evidence type="ECO:0000256" key="2">
    <source>
        <dbReference type="ARBA" id="ARBA00013061"/>
    </source>
</evidence>
<dbReference type="GO" id="GO:0005829">
    <property type="term" value="C:cytosol"/>
    <property type="evidence" value="ECO:0007669"/>
    <property type="project" value="TreeGrafter"/>
</dbReference>
<evidence type="ECO:0000256" key="3">
    <source>
        <dbReference type="ARBA" id="ARBA00022679"/>
    </source>
</evidence>
<sequence length="338" mass="36742">MQLPAIDSIELSNKRVLVRGDLDVPFEDGRILDDTRIRNCLPTFKYVLEKGAERLLILGHIGKYEGPEKTVSTAFLKDSLSELLGDEVNFVAGMPPSGEINDRVVLLDNVRMSEGEEKNDAEFARALAQLADVYVNEAFATSHREHASIVGIPKLLLKAAGLRFAGEVAKLSTILENPKRPVVAMVSGIKKDKLSYIQNFLKFADTILVGGRLPDYIGDSDPLRSNSKVILARLNPDKEDITIHSIETFQKELAQAGTIIVAGVLGKYEEEGHRQGTKQLFEAVAASTAFKLMGGGDSEAAASLFGITDKFDWISTGGGAMLEFLAKGTLPGLRALQE</sequence>
<comment type="caution">
    <text evidence="9">The sequence shown here is derived from an EMBL/GenBank/DDBJ whole genome shotgun (WGS) entry which is preliminary data.</text>
</comment>
<dbReference type="GO" id="GO:0004618">
    <property type="term" value="F:phosphoglycerate kinase activity"/>
    <property type="evidence" value="ECO:0007669"/>
    <property type="project" value="UniProtKB-EC"/>
</dbReference>
<dbReference type="GO" id="GO:0006094">
    <property type="term" value="P:gluconeogenesis"/>
    <property type="evidence" value="ECO:0007669"/>
    <property type="project" value="TreeGrafter"/>
</dbReference>
<evidence type="ECO:0000256" key="4">
    <source>
        <dbReference type="ARBA" id="ARBA00022741"/>
    </source>
</evidence>
<evidence type="ECO:0000256" key="1">
    <source>
        <dbReference type="ARBA" id="ARBA00000642"/>
    </source>
</evidence>
<comment type="catalytic activity">
    <reaction evidence="1 8">
        <text>(2R)-3-phosphoglycerate + ATP = (2R)-3-phospho-glyceroyl phosphate + ADP</text>
        <dbReference type="Rhea" id="RHEA:14801"/>
        <dbReference type="ChEBI" id="CHEBI:30616"/>
        <dbReference type="ChEBI" id="CHEBI:57604"/>
        <dbReference type="ChEBI" id="CHEBI:58272"/>
        <dbReference type="ChEBI" id="CHEBI:456216"/>
        <dbReference type="EC" id="2.7.2.3"/>
    </reaction>
</comment>
<dbReference type="InterPro" id="IPR036043">
    <property type="entry name" value="Phosphoglycerate_kinase_sf"/>
</dbReference>
<feature type="binding site" evidence="7">
    <location>
        <begin position="295"/>
        <end position="298"/>
    </location>
    <ligand>
        <name>ATP</name>
        <dbReference type="ChEBI" id="CHEBI:30616"/>
    </ligand>
</feature>
<name>A0A1F7Z0I4_9BACT</name>
<dbReference type="GO" id="GO:0043531">
    <property type="term" value="F:ADP binding"/>
    <property type="evidence" value="ECO:0007669"/>
    <property type="project" value="TreeGrafter"/>
</dbReference>
<dbReference type="GO" id="GO:0005524">
    <property type="term" value="F:ATP binding"/>
    <property type="evidence" value="ECO:0007669"/>
    <property type="project" value="UniProtKB-KW"/>
</dbReference>
<dbReference type="InterPro" id="IPR001576">
    <property type="entry name" value="Phosphoglycerate_kinase"/>
</dbReference>
<dbReference type="PANTHER" id="PTHR11406:SF23">
    <property type="entry name" value="PHOSPHOGLYCERATE KINASE 1, CHLOROPLASTIC-RELATED"/>
    <property type="match status" value="1"/>
</dbReference>
<evidence type="ECO:0000256" key="6">
    <source>
        <dbReference type="ARBA" id="ARBA00022840"/>
    </source>
</evidence>
<dbReference type="AlphaFoldDB" id="A0A1F7Z0I4"/>
<dbReference type="PANTHER" id="PTHR11406">
    <property type="entry name" value="PHOSPHOGLYCERATE KINASE"/>
    <property type="match status" value="1"/>
</dbReference>